<keyword evidence="2" id="KW-1185">Reference proteome</keyword>
<evidence type="ECO:0000313" key="1">
    <source>
        <dbReference type="EMBL" id="SMX22260.1"/>
    </source>
</evidence>
<dbReference type="Proteomes" id="UP000201838">
    <property type="component" value="Unassembled WGS sequence"/>
</dbReference>
<organism evidence="1 2">
    <name type="scientific">Boseongicola aestuarii</name>
    <dbReference type="NCBI Taxonomy" id="1470561"/>
    <lineage>
        <taxon>Bacteria</taxon>
        <taxon>Pseudomonadati</taxon>
        <taxon>Pseudomonadota</taxon>
        <taxon>Alphaproteobacteria</taxon>
        <taxon>Rhodobacterales</taxon>
        <taxon>Paracoccaceae</taxon>
        <taxon>Boseongicola</taxon>
    </lineage>
</organism>
<evidence type="ECO:0000313" key="2">
    <source>
        <dbReference type="Proteomes" id="UP000201838"/>
    </source>
</evidence>
<proteinExistence type="predicted"/>
<dbReference type="RefSeq" id="WP_141138208.1">
    <property type="nucleotide sequence ID" value="NZ_FXXQ01000001.1"/>
</dbReference>
<sequence>MKKLVLMTAVLLGLAACNTIEGLGQDVSAGARAVDRAI</sequence>
<protein>
    <submittedName>
        <fullName evidence="1">Entericidin EcnA/B family protein</fullName>
    </submittedName>
</protein>
<reference evidence="1 2" key="1">
    <citation type="submission" date="2017-05" db="EMBL/GenBank/DDBJ databases">
        <authorList>
            <person name="Song R."/>
            <person name="Chenine A.L."/>
            <person name="Ruprecht R.M."/>
        </authorList>
    </citation>
    <scope>NUCLEOTIDE SEQUENCE [LARGE SCALE GENOMIC DNA]</scope>
    <source>
        <strain evidence="1 2">CECT 8489</strain>
    </source>
</reference>
<name>A0A238IWY3_9RHOB</name>
<dbReference type="PROSITE" id="PS51257">
    <property type="entry name" value="PROKAR_LIPOPROTEIN"/>
    <property type="match status" value="1"/>
</dbReference>
<dbReference type="EMBL" id="FXXQ01000001">
    <property type="protein sequence ID" value="SMX22260.1"/>
    <property type="molecule type" value="Genomic_DNA"/>
</dbReference>
<dbReference type="AlphaFoldDB" id="A0A238IWY3"/>
<dbReference type="OrthoDB" id="7363288at2"/>
<gene>
    <name evidence="1" type="ORF">BOA8489_00351</name>
</gene>
<accession>A0A238IWY3</accession>